<feature type="non-terminal residue" evidence="1">
    <location>
        <position position="73"/>
    </location>
</feature>
<evidence type="ECO:0008006" key="3">
    <source>
        <dbReference type="Google" id="ProtNLM"/>
    </source>
</evidence>
<dbReference type="OrthoDB" id="549353at2759"/>
<dbReference type="HOGENOM" id="CLU_180214_0_0_1"/>
<dbReference type="Proteomes" id="UP000054018">
    <property type="component" value="Unassembled WGS sequence"/>
</dbReference>
<protein>
    <recommendedName>
        <fullName evidence="3">NYN domain-containing protein</fullName>
    </recommendedName>
</protein>
<proteinExistence type="predicted"/>
<dbReference type="AlphaFoldDB" id="A0A0D0AAM7"/>
<dbReference type="STRING" id="765257.A0A0D0AAM7"/>
<name>A0A0D0AAM7_9AGAM</name>
<keyword evidence="2" id="KW-1185">Reference proteome</keyword>
<accession>A0A0D0AAM7</accession>
<sequence>IANNIGRIARIFGCVTTFKAYLDISSQPSKSTALRSELQLSGVSCSQVDMFAFAVDHPPPATVVLISGDRDYA</sequence>
<evidence type="ECO:0000313" key="1">
    <source>
        <dbReference type="EMBL" id="KIK31317.1"/>
    </source>
</evidence>
<evidence type="ECO:0000313" key="2">
    <source>
        <dbReference type="Proteomes" id="UP000054018"/>
    </source>
</evidence>
<reference evidence="2" key="2">
    <citation type="submission" date="2015-01" db="EMBL/GenBank/DDBJ databases">
        <title>Evolutionary Origins and Diversification of the Mycorrhizal Mutualists.</title>
        <authorList>
            <consortium name="DOE Joint Genome Institute"/>
            <consortium name="Mycorrhizal Genomics Consortium"/>
            <person name="Kohler A."/>
            <person name="Kuo A."/>
            <person name="Nagy L.G."/>
            <person name="Floudas D."/>
            <person name="Copeland A."/>
            <person name="Barry K.W."/>
            <person name="Cichocki N."/>
            <person name="Veneault-Fourrey C."/>
            <person name="LaButti K."/>
            <person name="Lindquist E.A."/>
            <person name="Lipzen A."/>
            <person name="Lundell T."/>
            <person name="Morin E."/>
            <person name="Murat C."/>
            <person name="Riley R."/>
            <person name="Ohm R."/>
            <person name="Sun H."/>
            <person name="Tunlid A."/>
            <person name="Henrissat B."/>
            <person name="Grigoriev I.V."/>
            <person name="Hibbett D.S."/>
            <person name="Martin F."/>
        </authorList>
    </citation>
    <scope>NUCLEOTIDE SEQUENCE [LARGE SCALE GENOMIC DNA]</scope>
    <source>
        <strain evidence="2">441</strain>
    </source>
</reference>
<gene>
    <name evidence="1" type="ORF">PISMIDRAFT_56630</name>
</gene>
<feature type="non-terminal residue" evidence="1">
    <location>
        <position position="1"/>
    </location>
</feature>
<reference evidence="1 2" key="1">
    <citation type="submission" date="2014-04" db="EMBL/GenBank/DDBJ databases">
        <authorList>
            <consortium name="DOE Joint Genome Institute"/>
            <person name="Kuo A."/>
            <person name="Kohler A."/>
            <person name="Costa M.D."/>
            <person name="Nagy L.G."/>
            <person name="Floudas D."/>
            <person name="Copeland A."/>
            <person name="Barry K.W."/>
            <person name="Cichocki N."/>
            <person name="Veneault-Fourrey C."/>
            <person name="LaButti K."/>
            <person name="Lindquist E.A."/>
            <person name="Lipzen A."/>
            <person name="Lundell T."/>
            <person name="Morin E."/>
            <person name="Murat C."/>
            <person name="Sun H."/>
            <person name="Tunlid A."/>
            <person name="Henrissat B."/>
            <person name="Grigoriev I.V."/>
            <person name="Hibbett D.S."/>
            <person name="Martin F."/>
            <person name="Nordberg H.P."/>
            <person name="Cantor M.N."/>
            <person name="Hua S.X."/>
        </authorList>
    </citation>
    <scope>NUCLEOTIDE SEQUENCE [LARGE SCALE GENOMIC DNA]</scope>
    <source>
        <strain evidence="1 2">441</strain>
    </source>
</reference>
<organism evidence="1 2">
    <name type="scientific">Pisolithus microcarpus 441</name>
    <dbReference type="NCBI Taxonomy" id="765257"/>
    <lineage>
        <taxon>Eukaryota</taxon>
        <taxon>Fungi</taxon>
        <taxon>Dikarya</taxon>
        <taxon>Basidiomycota</taxon>
        <taxon>Agaricomycotina</taxon>
        <taxon>Agaricomycetes</taxon>
        <taxon>Agaricomycetidae</taxon>
        <taxon>Boletales</taxon>
        <taxon>Sclerodermatineae</taxon>
        <taxon>Pisolithaceae</taxon>
        <taxon>Pisolithus</taxon>
    </lineage>
</organism>
<dbReference type="EMBL" id="KN833685">
    <property type="protein sequence ID" value="KIK31317.1"/>
    <property type="molecule type" value="Genomic_DNA"/>
</dbReference>